<dbReference type="GO" id="GO:0035999">
    <property type="term" value="P:tetrahydrofolate interconversion"/>
    <property type="evidence" value="ECO:0007669"/>
    <property type="project" value="UniProtKB-UniRule"/>
</dbReference>
<evidence type="ECO:0000256" key="7">
    <source>
        <dbReference type="ARBA" id="ARBA00061363"/>
    </source>
</evidence>
<dbReference type="Gene3D" id="3.10.410.10">
    <property type="entry name" value="Formyltetrahydrofolate synthetase, domain 3"/>
    <property type="match status" value="1"/>
</dbReference>
<evidence type="ECO:0000256" key="1">
    <source>
        <dbReference type="ARBA" id="ARBA00004777"/>
    </source>
</evidence>
<evidence type="ECO:0000256" key="3">
    <source>
        <dbReference type="ARBA" id="ARBA00022598"/>
    </source>
</evidence>
<evidence type="ECO:0000256" key="8">
    <source>
        <dbReference type="HAMAP-Rule" id="MF_01543"/>
    </source>
</evidence>
<reference evidence="9 10" key="1">
    <citation type="journal article" date="2009" name="Stand. Genomic Sci.">
        <title>Complete genome sequence of Desulfotomaculum acetoxidans type strain (5575).</title>
        <authorList>
            <person name="Spring S."/>
            <person name="Lapidus A."/>
            <person name="Schroder M."/>
            <person name="Gleim D."/>
            <person name="Sims D."/>
            <person name="Meincke L."/>
            <person name="Glavina Del Rio T."/>
            <person name="Tice H."/>
            <person name="Copeland A."/>
            <person name="Cheng J.F."/>
            <person name="Lucas S."/>
            <person name="Chen F."/>
            <person name="Nolan M."/>
            <person name="Bruce D."/>
            <person name="Goodwin L."/>
            <person name="Pitluck S."/>
            <person name="Ivanova N."/>
            <person name="Mavromatis K."/>
            <person name="Mikhailova N."/>
            <person name="Pati A."/>
            <person name="Chen A."/>
            <person name="Palaniappan K."/>
            <person name="Land M."/>
            <person name="Hauser L."/>
            <person name="Chang Y.J."/>
            <person name="Jeffries C.D."/>
            <person name="Chain P."/>
            <person name="Saunders E."/>
            <person name="Brettin T."/>
            <person name="Detter J.C."/>
            <person name="Goker M."/>
            <person name="Bristow J."/>
            <person name="Eisen J.A."/>
            <person name="Markowitz V."/>
            <person name="Hugenholtz P."/>
            <person name="Kyrpides N.C."/>
            <person name="Klenk H.P."/>
            <person name="Han C."/>
        </authorList>
    </citation>
    <scope>NUCLEOTIDE SEQUENCE [LARGE SCALE GENOMIC DNA]</scope>
    <source>
        <strain evidence="10">ATCC 49208 / DSM 771 / VKM B-1644</strain>
    </source>
</reference>
<dbReference type="Pfam" id="PF01268">
    <property type="entry name" value="FTHFS"/>
    <property type="match status" value="1"/>
</dbReference>
<dbReference type="GO" id="GO:0005524">
    <property type="term" value="F:ATP binding"/>
    <property type="evidence" value="ECO:0007669"/>
    <property type="project" value="UniProtKB-UniRule"/>
</dbReference>
<evidence type="ECO:0000256" key="2">
    <source>
        <dbReference type="ARBA" id="ARBA00022563"/>
    </source>
</evidence>
<dbReference type="InterPro" id="IPR027417">
    <property type="entry name" value="P-loop_NTPase"/>
</dbReference>
<dbReference type="RefSeq" id="WP_015755905.1">
    <property type="nucleotide sequence ID" value="NC_013216.1"/>
</dbReference>
<dbReference type="KEGG" id="dae:Dtox_0231"/>
<keyword evidence="3 8" id="KW-0436">Ligase</keyword>
<dbReference type="Proteomes" id="UP000002217">
    <property type="component" value="Chromosome"/>
</dbReference>
<dbReference type="eggNOG" id="COG2759">
    <property type="taxonomic scope" value="Bacteria"/>
</dbReference>
<comment type="catalytic activity">
    <reaction evidence="6 8">
        <text>(6S)-5,6,7,8-tetrahydrofolate + formate + ATP = (6R)-10-formyltetrahydrofolate + ADP + phosphate</text>
        <dbReference type="Rhea" id="RHEA:20221"/>
        <dbReference type="ChEBI" id="CHEBI:15740"/>
        <dbReference type="ChEBI" id="CHEBI:30616"/>
        <dbReference type="ChEBI" id="CHEBI:43474"/>
        <dbReference type="ChEBI" id="CHEBI:57453"/>
        <dbReference type="ChEBI" id="CHEBI:195366"/>
        <dbReference type="ChEBI" id="CHEBI:456216"/>
        <dbReference type="EC" id="6.3.4.3"/>
    </reaction>
</comment>
<dbReference type="AlphaFoldDB" id="C8W3T0"/>
<dbReference type="EMBL" id="CP001720">
    <property type="protein sequence ID" value="ACV61184.1"/>
    <property type="molecule type" value="Genomic_DNA"/>
</dbReference>
<dbReference type="HAMAP" id="MF_01543">
    <property type="entry name" value="FTHFS"/>
    <property type="match status" value="1"/>
</dbReference>
<keyword evidence="2 8" id="KW-0554">One-carbon metabolism</keyword>
<keyword evidence="4 8" id="KW-0547">Nucleotide-binding</keyword>
<evidence type="ECO:0000256" key="5">
    <source>
        <dbReference type="ARBA" id="ARBA00022840"/>
    </source>
</evidence>
<dbReference type="HOGENOM" id="CLU_003601_3_3_9"/>
<proteinExistence type="inferred from homology"/>
<dbReference type="STRING" id="485916.Dtox_0231"/>
<dbReference type="FunFam" id="3.30.1510.10:FF:000001">
    <property type="entry name" value="Formate--tetrahydrofolate ligase"/>
    <property type="match status" value="1"/>
</dbReference>
<organism evidence="9 10">
    <name type="scientific">Desulfofarcimen acetoxidans (strain ATCC 49208 / DSM 771 / KCTC 5769 / VKM B-1644 / 5575)</name>
    <name type="common">Desulfotomaculum acetoxidans</name>
    <dbReference type="NCBI Taxonomy" id="485916"/>
    <lineage>
        <taxon>Bacteria</taxon>
        <taxon>Bacillati</taxon>
        <taxon>Bacillota</taxon>
        <taxon>Clostridia</taxon>
        <taxon>Eubacteriales</taxon>
        <taxon>Peptococcaceae</taxon>
        <taxon>Desulfofarcimen</taxon>
    </lineage>
</organism>
<evidence type="ECO:0000256" key="6">
    <source>
        <dbReference type="ARBA" id="ARBA00049033"/>
    </source>
</evidence>
<evidence type="ECO:0000256" key="4">
    <source>
        <dbReference type="ARBA" id="ARBA00022741"/>
    </source>
</evidence>
<name>C8W3T0_DESAS</name>
<feature type="binding site" evidence="8">
    <location>
        <begin position="68"/>
        <end position="75"/>
    </location>
    <ligand>
        <name>ATP</name>
        <dbReference type="ChEBI" id="CHEBI:30616"/>
    </ligand>
</feature>
<keyword evidence="5 8" id="KW-0067">ATP-binding</keyword>
<dbReference type="CDD" id="cd00477">
    <property type="entry name" value="FTHFS"/>
    <property type="match status" value="1"/>
</dbReference>
<keyword evidence="10" id="KW-1185">Reference proteome</keyword>
<evidence type="ECO:0000313" key="10">
    <source>
        <dbReference type="Proteomes" id="UP000002217"/>
    </source>
</evidence>
<accession>C8W3T0</accession>
<gene>
    <name evidence="8" type="primary">fhs</name>
    <name evidence="9" type="ordered locus">Dtox_0231</name>
</gene>
<dbReference type="OrthoDB" id="9761733at2"/>
<sequence length="567" mass="61047">MKVVPSDLEIVQAHKMTPIGEIAAKMGLTEDDFDYYGKYKAKISLDVIEKFKDRPNAKLIDVTAITPTPLGEGKTVTTISLTQGLGHIGKKVICTLRQPSLGPVFGIKGGAAGGGYAQVVPMEDLNIHFTGDIHAIETANNLLAAMIDTSILLDNPLNIDPMSIMWRRVFDLNDRALRDIVIGLGGKENGYPRQTGFDIAVASEVMAILALTTSLQDMRERFARIIFGFTYDGKPVTAEQIKAAGSMTVIMKEAIKPNLVQTLEGQPCIMHAGPFANIAHGQNSVLADMIALKCADYVVTESGFGADMGMQKFMDIKCRQSGLRPNCVVVTSTVRSLKMHGGVGNIVAGKPLPKELTEENLPALEKGAANMMHMIKIAKGYGIPVVVSINRFITDTDNEINLLKDKAKEAGAFGVGVNTAWGDGGVGCAEVAELVVKACEEPTDFQFLYPDSFTIKEKIETMAKKIYNADGVSYDPLAEKKIAQFEELGLGNLPINMAKTHLSISHDPGMKNVPSGYIFPIRDIRASVGAGFLYPLAGAMRTMPGLGRAPSAIKVDIDKDGKIVGLF</sequence>
<dbReference type="GO" id="GO:0004329">
    <property type="term" value="F:formate-tetrahydrofolate ligase activity"/>
    <property type="evidence" value="ECO:0007669"/>
    <property type="project" value="UniProtKB-UniRule"/>
</dbReference>
<dbReference type="PROSITE" id="PS00721">
    <property type="entry name" value="FTHFS_1"/>
    <property type="match status" value="1"/>
</dbReference>
<dbReference type="InterPro" id="IPR020628">
    <property type="entry name" value="Formate_THF_ligase_CS"/>
</dbReference>
<dbReference type="SUPFAM" id="SSF52540">
    <property type="entry name" value="P-loop containing nucleoside triphosphate hydrolases"/>
    <property type="match status" value="1"/>
</dbReference>
<protein>
    <recommendedName>
        <fullName evidence="8">Formate--tetrahydrofolate ligase</fullName>
        <ecNumber evidence="8">6.3.4.3</ecNumber>
    </recommendedName>
    <alternativeName>
        <fullName evidence="8">Formyltetrahydrofolate synthetase</fullName>
        <shortName evidence="8">FHS</shortName>
        <shortName evidence="8">FTHFS</shortName>
    </alternativeName>
</protein>
<dbReference type="UniPathway" id="UPA00193"/>
<dbReference type="Gene3D" id="3.30.1510.10">
    <property type="entry name" value="Domain 2, N(10)-formyltetrahydrofolate synthetase"/>
    <property type="match status" value="1"/>
</dbReference>
<dbReference type="FunFam" id="3.10.410.10:FF:000001">
    <property type="entry name" value="Putative formate--tetrahydrofolate ligase"/>
    <property type="match status" value="1"/>
</dbReference>
<evidence type="ECO:0000313" key="9">
    <source>
        <dbReference type="EMBL" id="ACV61184.1"/>
    </source>
</evidence>
<comment type="pathway">
    <text evidence="1 8">One-carbon metabolism; tetrahydrofolate interconversion.</text>
</comment>
<dbReference type="Gene3D" id="3.40.50.300">
    <property type="entry name" value="P-loop containing nucleotide triphosphate hydrolases"/>
    <property type="match status" value="1"/>
</dbReference>
<dbReference type="EC" id="6.3.4.3" evidence="8"/>
<comment type="similarity">
    <text evidence="7 8">Belongs to the formate--tetrahydrofolate ligase family.</text>
</comment>
<dbReference type="InterPro" id="IPR000559">
    <property type="entry name" value="Formate_THF_ligase"/>
</dbReference>
<dbReference type="NCBIfam" id="NF010030">
    <property type="entry name" value="PRK13505.1"/>
    <property type="match status" value="1"/>
</dbReference>